<keyword evidence="3" id="KW-1185">Reference proteome</keyword>
<reference evidence="2" key="2">
    <citation type="submission" date="2015-03" db="UniProtKB">
        <authorList>
            <consortium name="EnsemblPlants"/>
        </authorList>
    </citation>
    <scope>IDENTIFICATION</scope>
</reference>
<dbReference type="Proteomes" id="UP000032141">
    <property type="component" value="Chromosome C2"/>
</dbReference>
<dbReference type="AlphaFoldDB" id="A0A0D3AMG7"/>
<evidence type="ECO:0000313" key="2">
    <source>
        <dbReference type="EnsemblPlants" id="Bo2g045780.1"/>
    </source>
</evidence>
<dbReference type="EnsemblPlants" id="Bo2g045780.1">
    <property type="protein sequence ID" value="Bo2g045780.1"/>
    <property type="gene ID" value="Bo2g045780"/>
</dbReference>
<evidence type="ECO:0000313" key="3">
    <source>
        <dbReference type="Proteomes" id="UP000032141"/>
    </source>
</evidence>
<feature type="transmembrane region" description="Helical" evidence="1">
    <location>
        <begin position="32"/>
        <end position="49"/>
    </location>
</feature>
<reference evidence="2 3" key="1">
    <citation type="journal article" date="2014" name="Genome Biol.">
        <title>Transcriptome and methylome profiling reveals relics of genome dominance in the mesopolyploid Brassica oleracea.</title>
        <authorList>
            <person name="Parkin I.A."/>
            <person name="Koh C."/>
            <person name="Tang H."/>
            <person name="Robinson S.J."/>
            <person name="Kagale S."/>
            <person name="Clarke W.E."/>
            <person name="Town C.D."/>
            <person name="Nixon J."/>
            <person name="Krishnakumar V."/>
            <person name="Bidwell S.L."/>
            <person name="Denoeud F."/>
            <person name="Belcram H."/>
            <person name="Links M.G."/>
            <person name="Just J."/>
            <person name="Clarke C."/>
            <person name="Bender T."/>
            <person name="Huebert T."/>
            <person name="Mason A.S."/>
            <person name="Pires J.C."/>
            <person name="Barker G."/>
            <person name="Moore J."/>
            <person name="Walley P.G."/>
            <person name="Manoli S."/>
            <person name="Batley J."/>
            <person name="Edwards D."/>
            <person name="Nelson M.N."/>
            <person name="Wang X."/>
            <person name="Paterson A.H."/>
            <person name="King G."/>
            <person name="Bancroft I."/>
            <person name="Chalhoub B."/>
            <person name="Sharpe A.G."/>
        </authorList>
    </citation>
    <scope>NUCLEOTIDE SEQUENCE</scope>
    <source>
        <strain evidence="2 3">cv. TO1000</strain>
    </source>
</reference>
<name>A0A0D3AMG7_BRAOL</name>
<dbReference type="Gramene" id="Bo2g045780.1">
    <property type="protein sequence ID" value="Bo2g045780.1"/>
    <property type="gene ID" value="Bo2g045780"/>
</dbReference>
<evidence type="ECO:0000256" key="1">
    <source>
        <dbReference type="SAM" id="Phobius"/>
    </source>
</evidence>
<dbReference type="HOGENOM" id="CLU_1965179_0_0_1"/>
<sequence>TPFQPYAVSNPSLVFFPLVCLCRPTLSPVTNLLFLINLFSFLLSPYSLYKIARFTKKILSREPTELFIASGENESLPTYTVFWKNNYSLIFGTSKNKQLKELREMEEFELHHWWSLRLRIRSLRLLDV</sequence>
<organism evidence="2 3">
    <name type="scientific">Brassica oleracea var. oleracea</name>
    <dbReference type="NCBI Taxonomy" id="109376"/>
    <lineage>
        <taxon>Eukaryota</taxon>
        <taxon>Viridiplantae</taxon>
        <taxon>Streptophyta</taxon>
        <taxon>Embryophyta</taxon>
        <taxon>Tracheophyta</taxon>
        <taxon>Spermatophyta</taxon>
        <taxon>Magnoliopsida</taxon>
        <taxon>eudicotyledons</taxon>
        <taxon>Gunneridae</taxon>
        <taxon>Pentapetalae</taxon>
        <taxon>rosids</taxon>
        <taxon>malvids</taxon>
        <taxon>Brassicales</taxon>
        <taxon>Brassicaceae</taxon>
        <taxon>Brassiceae</taxon>
        <taxon>Brassica</taxon>
    </lineage>
</organism>
<proteinExistence type="predicted"/>
<protein>
    <submittedName>
        <fullName evidence="2">Uncharacterized protein</fullName>
    </submittedName>
</protein>
<keyword evidence="1" id="KW-0472">Membrane</keyword>
<keyword evidence="1" id="KW-0812">Transmembrane</keyword>
<accession>A0A0D3AMG7</accession>
<keyword evidence="1" id="KW-1133">Transmembrane helix</keyword>